<dbReference type="Proteomes" id="UP000437748">
    <property type="component" value="Unassembled WGS sequence"/>
</dbReference>
<keyword evidence="3" id="KW-1185">Reference proteome</keyword>
<feature type="compositionally biased region" description="Basic and acidic residues" evidence="1">
    <location>
        <begin position="105"/>
        <end position="115"/>
    </location>
</feature>
<dbReference type="RefSeq" id="WP_153421673.1">
    <property type="nucleotide sequence ID" value="NZ_WFLM01000006.1"/>
</dbReference>
<name>A0A6N6VSD2_9BACT</name>
<evidence type="ECO:0000256" key="1">
    <source>
        <dbReference type="SAM" id="MobiDB-lite"/>
    </source>
</evidence>
<proteinExistence type="predicted"/>
<evidence type="ECO:0000313" key="3">
    <source>
        <dbReference type="Proteomes" id="UP000437748"/>
    </source>
</evidence>
<feature type="compositionally biased region" description="Polar residues" evidence="1">
    <location>
        <begin position="79"/>
        <end position="93"/>
    </location>
</feature>
<protein>
    <submittedName>
        <fullName evidence="2">Uncharacterized protein</fullName>
    </submittedName>
</protein>
<sequence>MFNKAGLDISKEPSNKVSVLGHSANHPAEYHLGVWDKLNEATRGLEGEAYTKAFKSELTKLGVEIATPGTRMNDLVTGKQKNQVSNSKGSADRSSSNAKGSSISSERRNDNRTKQ</sequence>
<dbReference type="OrthoDB" id="5525132at2"/>
<dbReference type="EMBL" id="WFLM01000006">
    <property type="protein sequence ID" value="KAB8036546.1"/>
    <property type="molecule type" value="Genomic_DNA"/>
</dbReference>
<feature type="region of interest" description="Disordered" evidence="1">
    <location>
        <begin position="1"/>
        <end position="21"/>
    </location>
</feature>
<feature type="region of interest" description="Disordered" evidence="1">
    <location>
        <begin position="66"/>
        <end position="115"/>
    </location>
</feature>
<comment type="caution">
    <text evidence="2">The sequence shown here is derived from an EMBL/GenBank/DDBJ whole genome shotgun (WGS) entry which is preliminary data.</text>
</comment>
<accession>A0A6N6VSD2</accession>
<dbReference type="InterPro" id="IPR032871">
    <property type="entry name" value="AHH_dom_containing"/>
</dbReference>
<gene>
    <name evidence="2" type="ORF">GCL60_15590</name>
</gene>
<reference evidence="2 3" key="1">
    <citation type="submission" date="2019-10" db="EMBL/GenBank/DDBJ databases">
        <title>New species of Slilvanegrellaceae.</title>
        <authorList>
            <person name="Pitt A."/>
            <person name="Hahn M.W."/>
        </authorList>
    </citation>
    <scope>NUCLEOTIDE SEQUENCE [LARGE SCALE GENOMIC DNA]</scope>
    <source>
        <strain evidence="2 3">SP-Ram-0.45-NSY-1</strain>
    </source>
</reference>
<dbReference type="Pfam" id="PF14412">
    <property type="entry name" value="AHH"/>
    <property type="match status" value="1"/>
</dbReference>
<evidence type="ECO:0000313" key="2">
    <source>
        <dbReference type="EMBL" id="KAB8036546.1"/>
    </source>
</evidence>
<feature type="compositionally biased region" description="Low complexity" evidence="1">
    <location>
        <begin position="94"/>
        <end position="104"/>
    </location>
</feature>
<dbReference type="AlphaFoldDB" id="A0A6N6VSD2"/>
<organism evidence="2 3">
    <name type="scientific">Silvanigrella paludirubra</name>
    <dbReference type="NCBI Taxonomy" id="2499159"/>
    <lineage>
        <taxon>Bacteria</taxon>
        <taxon>Pseudomonadati</taxon>
        <taxon>Bdellovibrionota</taxon>
        <taxon>Oligoflexia</taxon>
        <taxon>Silvanigrellales</taxon>
        <taxon>Silvanigrellaceae</taxon>
        <taxon>Silvanigrella</taxon>
    </lineage>
</organism>